<dbReference type="InterPro" id="IPR036514">
    <property type="entry name" value="SGNH_hydro_sf"/>
</dbReference>
<evidence type="ECO:0000313" key="4">
    <source>
        <dbReference type="Proteomes" id="UP000028999"/>
    </source>
</evidence>
<dbReference type="SUPFAM" id="SSF52266">
    <property type="entry name" value="SGNH hydrolase"/>
    <property type="match status" value="1"/>
</dbReference>
<dbReference type="CDD" id="cd01837">
    <property type="entry name" value="SGNH_plant_lipase_like"/>
    <property type="match status" value="1"/>
</dbReference>
<dbReference type="Gramene" id="CDY12974">
    <property type="protein sequence ID" value="CDY12974"/>
    <property type="gene ID" value="GSBRNA2T00070703001"/>
</dbReference>
<keyword evidence="4" id="KW-1185">Reference proteome</keyword>
<evidence type="ECO:0000256" key="2">
    <source>
        <dbReference type="SAM" id="SignalP"/>
    </source>
</evidence>
<dbReference type="InterPro" id="IPR035669">
    <property type="entry name" value="SGNH_plant_lipase-like"/>
</dbReference>
<dbReference type="AlphaFoldDB" id="A0A078FJ25"/>
<evidence type="ECO:0000256" key="1">
    <source>
        <dbReference type="ARBA" id="ARBA00008668"/>
    </source>
</evidence>
<dbReference type="GO" id="GO:0016788">
    <property type="term" value="F:hydrolase activity, acting on ester bonds"/>
    <property type="evidence" value="ECO:0007669"/>
    <property type="project" value="InterPro"/>
</dbReference>
<dbReference type="OMA" id="FPPNGRY"/>
<accession>A0A078FJ25</accession>
<sequence>MSRLVYLVFLLAVAKASRNTLQQKTEVDAGKPKLAGIIVKASWKTLPQNTKVDAKKESKLEVTIKLPRNVTIPGVIAFGDSIVDSGNNNNLRTILKCNFPPYGQDFQGKFATGRFTDGRVPSDFVAERLGIAKTIPAYLDPALKGKDLLKGINFASGGSGYDPLTAKIVRVVSLEDQLKYFQEYKEKIKAIVGEEKAKFMVENSLYLVVASITIKLPRNVTIPGVIAFGDSIVDSGNNNNLRTILKSNFPPYGQDFRGKFATGRFTDGRVPSDFVAERLGIAKTIPAYLDPALKGKDLLKGINFASGGSGYDPLTAKIVRVVSLEDQLKYFQEYKEKIKAIVGEEKAKFMVENSLYLVVASSNDLAHTYIARSLRYNSTEYPDYLADMSSKFVKKLYGLGARRIAIFSAVPVGCLPSRRTLNGVKRKCSENLNKMALQFNAKLSPGLVALRKKSPGSKIVFVDVYDILHNMIENPKKYGFEVANRGCGTGLFEVLILCNKINPFTCKNASSHVFWDSYHPTEKAYQVIVDKLLGIYIPQLV</sequence>
<feature type="chain" id="PRO_5001734846" evidence="2">
    <location>
        <begin position="17"/>
        <end position="541"/>
    </location>
</feature>
<feature type="signal peptide" evidence="2">
    <location>
        <begin position="1"/>
        <end position="16"/>
    </location>
</feature>
<dbReference type="EMBL" id="LK032029">
    <property type="protein sequence ID" value="CDY12974.1"/>
    <property type="molecule type" value="Genomic_DNA"/>
</dbReference>
<protein>
    <submittedName>
        <fullName evidence="3">BnaC02g29810D protein</fullName>
    </submittedName>
</protein>
<dbReference type="PANTHER" id="PTHR45642:SF134">
    <property type="entry name" value="BNAC02G29810D PROTEIN"/>
    <property type="match status" value="1"/>
</dbReference>
<dbReference type="FunFam" id="3.40.50.1110:FF:000003">
    <property type="entry name" value="GDSL esterase/lipase APG"/>
    <property type="match status" value="2"/>
</dbReference>
<reference evidence="3 4" key="1">
    <citation type="journal article" date="2014" name="Science">
        <title>Plant genetics. Early allopolyploid evolution in the post-Neolithic Brassica napus oilseed genome.</title>
        <authorList>
            <person name="Chalhoub B."/>
            <person name="Denoeud F."/>
            <person name="Liu S."/>
            <person name="Parkin I.A."/>
            <person name="Tang H."/>
            <person name="Wang X."/>
            <person name="Chiquet J."/>
            <person name="Belcram H."/>
            <person name="Tong C."/>
            <person name="Samans B."/>
            <person name="Correa M."/>
            <person name="Da Silva C."/>
            <person name="Just J."/>
            <person name="Falentin C."/>
            <person name="Koh C.S."/>
            <person name="Le Clainche I."/>
            <person name="Bernard M."/>
            <person name="Bento P."/>
            <person name="Noel B."/>
            <person name="Labadie K."/>
            <person name="Alberti A."/>
            <person name="Charles M."/>
            <person name="Arnaud D."/>
            <person name="Guo H."/>
            <person name="Daviaud C."/>
            <person name="Alamery S."/>
            <person name="Jabbari K."/>
            <person name="Zhao M."/>
            <person name="Edger P.P."/>
            <person name="Chelaifa H."/>
            <person name="Tack D."/>
            <person name="Lassalle G."/>
            <person name="Mestiri I."/>
            <person name="Schnel N."/>
            <person name="Le Paslier M.C."/>
            <person name="Fan G."/>
            <person name="Renault V."/>
            <person name="Bayer P.E."/>
            <person name="Golicz A.A."/>
            <person name="Manoli S."/>
            <person name="Lee T.H."/>
            <person name="Thi V.H."/>
            <person name="Chalabi S."/>
            <person name="Hu Q."/>
            <person name="Fan C."/>
            <person name="Tollenaere R."/>
            <person name="Lu Y."/>
            <person name="Battail C."/>
            <person name="Shen J."/>
            <person name="Sidebottom C.H."/>
            <person name="Wang X."/>
            <person name="Canaguier A."/>
            <person name="Chauveau A."/>
            <person name="Berard A."/>
            <person name="Deniot G."/>
            <person name="Guan M."/>
            <person name="Liu Z."/>
            <person name="Sun F."/>
            <person name="Lim Y.P."/>
            <person name="Lyons E."/>
            <person name="Town C.D."/>
            <person name="Bancroft I."/>
            <person name="Wang X."/>
            <person name="Meng J."/>
            <person name="Ma J."/>
            <person name="Pires J.C."/>
            <person name="King G.J."/>
            <person name="Brunel D."/>
            <person name="Delourme R."/>
            <person name="Renard M."/>
            <person name="Aury J.M."/>
            <person name="Adams K.L."/>
            <person name="Batley J."/>
            <person name="Snowdon R.J."/>
            <person name="Tost J."/>
            <person name="Edwards D."/>
            <person name="Zhou Y."/>
            <person name="Hua W."/>
            <person name="Sharpe A.G."/>
            <person name="Paterson A.H."/>
            <person name="Guan C."/>
            <person name="Wincker P."/>
        </authorList>
    </citation>
    <scope>NUCLEOTIDE SEQUENCE [LARGE SCALE GENOMIC DNA]</scope>
    <source>
        <strain evidence="4">cv. Darmor-bzh</strain>
    </source>
</reference>
<comment type="similarity">
    <text evidence="1">Belongs to the 'GDSL' lipolytic enzyme family.</text>
</comment>
<keyword evidence="2" id="KW-0732">Signal</keyword>
<dbReference type="PANTHER" id="PTHR45642">
    <property type="entry name" value="GDSL ESTERASE/LIPASE EXL3"/>
    <property type="match status" value="1"/>
</dbReference>
<dbReference type="Proteomes" id="UP000028999">
    <property type="component" value="Unassembled WGS sequence"/>
</dbReference>
<dbReference type="PaxDb" id="3708-A0A078FJ25"/>
<gene>
    <name evidence="3" type="primary">BnaC02g29810D</name>
    <name evidence="3" type="ORF">GSBRNA2T00070703001</name>
</gene>
<proteinExistence type="inferred from homology"/>
<evidence type="ECO:0000313" key="3">
    <source>
        <dbReference type="EMBL" id="CDY12974.1"/>
    </source>
</evidence>
<organism evidence="3 4">
    <name type="scientific">Brassica napus</name>
    <name type="common">Rape</name>
    <dbReference type="NCBI Taxonomy" id="3708"/>
    <lineage>
        <taxon>Eukaryota</taxon>
        <taxon>Viridiplantae</taxon>
        <taxon>Streptophyta</taxon>
        <taxon>Embryophyta</taxon>
        <taxon>Tracheophyta</taxon>
        <taxon>Spermatophyta</taxon>
        <taxon>Magnoliopsida</taxon>
        <taxon>eudicotyledons</taxon>
        <taxon>Gunneridae</taxon>
        <taxon>Pentapetalae</taxon>
        <taxon>rosids</taxon>
        <taxon>malvids</taxon>
        <taxon>Brassicales</taxon>
        <taxon>Brassicaceae</taxon>
        <taxon>Brassiceae</taxon>
        <taxon>Brassica</taxon>
    </lineage>
</organism>
<dbReference type="Gene3D" id="3.40.50.1110">
    <property type="entry name" value="SGNH hydrolase"/>
    <property type="match status" value="2"/>
</dbReference>
<dbReference type="Pfam" id="PF00657">
    <property type="entry name" value="Lipase_GDSL"/>
    <property type="match status" value="2"/>
</dbReference>
<dbReference type="InterPro" id="IPR001087">
    <property type="entry name" value="GDSL"/>
</dbReference>
<name>A0A078FJ25_BRANA</name>
<dbReference type="InterPro" id="IPR050592">
    <property type="entry name" value="GDSL_lipolytic_enzyme"/>
</dbReference>
<dbReference type="GO" id="GO:0005576">
    <property type="term" value="C:extracellular region"/>
    <property type="evidence" value="ECO:0000318"/>
    <property type="project" value="GO_Central"/>
</dbReference>